<dbReference type="EMBL" id="FPAJ01000007">
    <property type="protein sequence ID" value="SFT13965.1"/>
    <property type="molecule type" value="Genomic_DNA"/>
</dbReference>
<dbReference type="PANTHER" id="PTHR43741:SF2">
    <property type="entry name" value="FMN-DEPENDENT NADH:QUINONE OXIDOREDUCTASE"/>
    <property type="match status" value="1"/>
</dbReference>
<dbReference type="GO" id="GO:0010181">
    <property type="term" value="F:FMN binding"/>
    <property type="evidence" value="ECO:0007669"/>
    <property type="project" value="UniProtKB-UniRule"/>
</dbReference>
<dbReference type="InterPro" id="IPR029039">
    <property type="entry name" value="Flavoprotein-like_sf"/>
</dbReference>
<evidence type="ECO:0000256" key="6">
    <source>
        <dbReference type="HAMAP-Rule" id="MF_01216"/>
    </source>
</evidence>
<evidence type="ECO:0000256" key="5">
    <source>
        <dbReference type="ARBA" id="ARBA00048542"/>
    </source>
</evidence>
<dbReference type="GO" id="GO:0009055">
    <property type="term" value="F:electron transfer activity"/>
    <property type="evidence" value="ECO:0007669"/>
    <property type="project" value="UniProtKB-UniRule"/>
</dbReference>
<dbReference type="OrthoDB" id="9787136at2"/>
<comment type="similarity">
    <text evidence="6">Belongs to the azoreductase type 1 family.</text>
</comment>
<keyword evidence="3 6" id="KW-0560">Oxidoreductase</keyword>
<gene>
    <name evidence="6" type="primary">azoR</name>
    <name evidence="8" type="ORF">SAMN04488040_3381</name>
</gene>
<dbReference type="PANTHER" id="PTHR43741">
    <property type="entry name" value="FMN-DEPENDENT NADH-AZOREDUCTASE 1"/>
    <property type="match status" value="1"/>
</dbReference>
<evidence type="ECO:0000256" key="4">
    <source>
        <dbReference type="ARBA" id="ARBA00023027"/>
    </source>
</evidence>
<dbReference type="Proteomes" id="UP000199239">
    <property type="component" value="Unassembled WGS sequence"/>
</dbReference>
<comment type="function">
    <text evidence="6">Quinone reductase that provides resistance to thiol-specific stress caused by electrophilic quinones.</text>
</comment>
<keyword evidence="2 6" id="KW-0288">FMN</keyword>
<dbReference type="STRING" id="394264.SAMN04488040_3381"/>
<dbReference type="InterPro" id="IPR023048">
    <property type="entry name" value="NADH:quinone_OxRdtase_FMN_depd"/>
</dbReference>
<evidence type="ECO:0000313" key="9">
    <source>
        <dbReference type="Proteomes" id="UP000199239"/>
    </source>
</evidence>
<evidence type="ECO:0000259" key="7">
    <source>
        <dbReference type="Pfam" id="PF02525"/>
    </source>
</evidence>
<feature type="binding site" evidence="6">
    <location>
        <position position="9"/>
    </location>
    <ligand>
        <name>FMN</name>
        <dbReference type="ChEBI" id="CHEBI:58210"/>
    </ligand>
</feature>
<reference evidence="9" key="1">
    <citation type="submission" date="2016-10" db="EMBL/GenBank/DDBJ databases">
        <authorList>
            <person name="Varghese N."/>
            <person name="Submissions S."/>
        </authorList>
    </citation>
    <scope>NUCLEOTIDE SEQUENCE [LARGE SCALE GENOMIC DNA]</scope>
    <source>
        <strain evidence="9">DSM 23422</strain>
    </source>
</reference>
<feature type="domain" description="Flavodoxin-like fold" evidence="7">
    <location>
        <begin position="1"/>
        <end position="186"/>
    </location>
</feature>
<name>A0A1I6VJR9_9RHOB</name>
<comment type="function">
    <text evidence="6">Also exhibits azoreductase activity. Catalyzes the reductive cleavage of the azo bond in aromatic azo compounds to the corresponding amines.</text>
</comment>
<dbReference type="EC" id="1.6.5.-" evidence="6"/>
<comment type="subunit">
    <text evidence="6">Homodimer.</text>
</comment>
<dbReference type="GO" id="GO:0016655">
    <property type="term" value="F:oxidoreductase activity, acting on NAD(P)H, quinone or similar compound as acceptor"/>
    <property type="evidence" value="ECO:0007669"/>
    <property type="project" value="InterPro"/>
</dbReference>
<comment type="catalytic activity">
    <reaction evidence="6">
        <text>2 a quinone + NADH + H(+) = 2 a 1,4-benzosemiquinone + NAD(+)</text>
        <dbReference type="Rhea" id="RHEA:65952"/>
        <dbReference type="ChEBI" id="CHEBI:15378"/>
        <dbReference type="ChEBI" id="CHEBI:57540"/>
        <dbReference type="ChEBI" id="CHEBI:57945"/>
        <dbReference type="ChEBI" id="CHEBI:132124"/>
        <dbReference type="ChEBI" id="CHEBI:134225"/>
    </reaction>
</comment>
<sequence length="192" mass="20039">MSILRVDSSANTTDSVTRAMTDRIIATLGDTDVTVRDLALEPLPQITGTWAVARATPAEARSPEQAEALIESDKLVAELLAADTIVIGAPLYNFSVPASLKAWIDLIARTGVTFRYTETGPEGLVKGKRVIIAMASGGVPAGSPADFNTSYLKTVLGFMGMTDVTIVSADALAKDPDGTMARANDAIDALAA</sequence>
<keyword evidence="1 6" id="KW-0285">Flavoprotein</keyword>
<protein>
    <recommendedName>
        <fullName evidence="6">FMN dependent NADH:quinone oxidoreductase</fullName>
        <ecNumber evidence="6">1.6.5.-</ecNumber>
    </recommendedName>
    <alternativeName>
        <fullName evidence="6">Azo-dye reductase</fullName>
    </alternativeName>
    <alternativeName>
        <fullName evidence="6">FMN-dependent NADH-azo compound oxidoreductase</fullName>
    </alternativeName>
    <alternativeName>
        <fullName evidence="6">FMN-dependent NADH-azoreductase</fullName>
        <ecNumber evidence="6">1.7.1.17</ecNumber>
    </alternativeName>
</protein>
<evidence type="ECO:0000313" key="8">
    <source>
        <dbReference type="EMBL" id="SFT13965.1"/>
    </source>
</evidence>
<dbReference type="EC" id="1.7.1.17" evidence="6"/>
<dbReference type="RefSeq" id="WP_093917561.1">
    <property type="nucleotide sequence ID" value="NZ_FPAJ01000007.1"/>
</dbReference>
<proteinExistence type="inferred from homology"/>
<dbReference type="InterPro" id="IPR003680">
    <property type="entry name" value="Flavodoxin_fold"/>
</dbReference>
<comment type="caution">
    <text evidence="6">Lacks conserved residue(s) required for the propagation of feature annotation.</text>
</comment>
<keyword evidence="4 6" id="KW-0520">NAD</keyword>
<dbReference type="AlphaFoldDB" id="A0A1I6VJR9"/>
<comment type="cofactor">
    <cofactor evidence="6">
        <name>FMN</name>
        <dbReference type="ChEBI" id="CHEBI:58210"/>
    </cofactor>
    <text evidence="6">Binds 1 FMN per subunit.</text>
</comment>
<dbReference type="SUPFAM" id="SSF52218">
    <property type="entry name" value="Flavoproteins"/>
    <property type="match status" value="1"/>
</dbReference>
<comment type="catalytic activity">
    <reaction evidence="5">
        <text>N,N-dimethyl-1,4-phenylenediamine + anthranilate + 2 NAD(+) = 2-(4-dimethylaminophenyl)diazenylbenzoate + 2 NADH + 2 H(+)</text>
        <dbReference type="Rhea" id="RHEA:55872"/>
        <dbReference type="ChEBI" id="CHEBI:15378"/>
        <dbReference type="ChEBI" id="CHEBI:15783"/>
        <dbReference type="ChEBI" id="CHEBI:16567"/>
        <dbReference type="ChEBI" id="CHEBI:57540"/>
        <dbReference type="ChEBI" id="CHEBI:57945"/>
        <dbReference type="ChEBI" id="CHEBI:71579"/>
        <dbReference type="EC" id="1.7.1.17"/>
    </reaction>
    <physiologicalReaction direction="right-to-left" evidence="5">
        <dbReference type="Rhea" id="RHEA:55874"/>
    </physiologicalReaction>
</comment>
<evidence type="ECO:0000256" key="2">
    <source>
        <dbReference type="ARBA" id="ARBA00022643"/>
    </source>
</evidence>
<organism evidence="8 9">
    <name type="scientific">Sulfitobacter marinus</name>
    <dbReference type="NCBI Taxonomy" id="394264"/>
    <lineage>
        <taxon>Bacteria</taxon>
        <taxon>Pseudomonadati</taxon>
        <taxon>Pseudomonadota</taxon>
        <taxon>Alphaproteobacteria</taxon>
        <taxon>Rhodobacterales</taxon>
        <taxon>Roseobacteraceae</taxon>
        <taxon>Sulfitobacter</taxon>
    </lineage>
</organism>
<dbReference type="Pfam" id="PF02525">
    <property type="entry name" value="Flavodoxin_2"/>
    <property type="match status" value="1"/>
</dbReference>
<dbReference type="InterPro" id="IPR050104">
    <property type="entry name" value="FMN-dep_NADH:Q_OxRdtase_AzoR1"/>
</dbReference>
<accession>A0A1I6VJR9</accession>
<evidence type="ECO:0000256" key="3">
    <source>
        <dbReference type="ARBA" id="ARBA00023002"/>
    </source>
</evidence>
<dbReference type="HAMAP" id="MF_01216">
    <property type="entry name" value="Azoreductase_type1"/>
    <property type="match status" value="1"/>
</dbReference>
<evidence type="ECO:0000256" key="1">
    <source>
        <dbReference type="ARBA" id="ARBA00022630"/>
    </source>
</evidence>
<dbReference type="GO" id="GO:0016652">
    <property type="term" value="F:oxidoreductase activity, acting on NAD(P)H as acceptor"/>
    <property type="evidence" value="ECO:0007669"/>
    <property type="project" value="UniProtKB-UniRule"/>
</dbReference>
<keyword evidence="9" id="KW-1185">Reference proteome</keyword>
<dbReference type="Gene3D" id="3.40.50.360">
    <property type="match status" value="1"/>
</dbReference>